<dbReference type="Gene3D" id="1.10.4100.10">
    <property type="entry name" value="2-methylcitrate dehydratase PrpD"/>
    <property type="match status" value="1"/>
</dbReference>
<evidence type="ECO:0000259" key="3">
    <source>
        <dbReference type="Pfam" id="PF19305"/>
    </source>
</evidence>
<gene>
    <name evidence="4" type="ORF">GXW78_10450</name>
</gene>
<comment type="similarity">
    <text evidence="1">Belongs to the PrpD family.</text>
</comment>
<dbReference type="InterPro" id="IPR036148">
    <property type="entry name" value="MmgE/PrpD_sf"/>
</dbReference>
<dbReference type="Proteomes" id="UP000698752">
    <property type="component" value="Unassembled WGS sequence"/>
</dbReference>
<dbReference type="InterPro" id="IPR045337">
    <property type="entry name" value="MmgE_PrpD_C"/>
</dbReference>
<dbReference type="Pfam" id="PF19305">
    <property type="entry name" value="MmgE_PrpD_C"/>
    <property type="match status" value="1"/>
</dbReference>
<dbReference type="InterPro" id="IPR042183">
    <property type="entry name" value="MmgE/PrpD_sf_1"/>
</dbReference>
<dbReference type="Pfam" id="PF03972">
    <property type="entry name" value="MmgE_PrpD_N"/>
    <property type="match status" value="1"/>
</dbReference>
<dbReference type="RefSeq" id="WP_211868535.1">
    <property type="nucleotide sequence ID" value="NZ_JAAEDI010000010.1"/>
</dbReference>
<feature type="domain" description="MmgE/PrpD C-terminal" evidence="3">
    <location>
        <begin position="265"/>
        <end position="423"/>
    </location>
</feature>
<dbReference type="InterPro" id="IPR045336">
    <property type="entry name" value="MmgE_PrpD_N"/>
</dbReference>
<name>A0ABS5EGD2_9PROT</name>
<evidence type="ECO:0000259" key="2">
    <source>
        <dbReference type="Pfam" id="PF03972"/>
    </source>
</evidence>
<accession>A0ABS5EGD2</accession>
<sequence>MGRSVEALAQLVVDTQWDDVPEAVRRHAKLVLLDTVGVILAGSEQPELHGLRAEVARGAGSGATILARGFPSASPAMSAFLNGTAGRSIELCESHRFVSCQAAVQVLPGVLAAAEVYGSSGRDLLLAFILGYDVAIRLGAGTTQRPLAHQNGQTAMIGAIAGAARLRGMDAAGVSRAMRIGATFVLVPSYTNAVNGATTLNAAGGMSGLIASVATDLTGAGFLAQDDAIEEALAHLVADRFDPGPVTEALGKRWEITRNAFRLRACCIPTYASLDAIEAALAELGATPEDIERIDVETYRFAAAMRDQQPRNGFAARYSLPHAAAAIILRGDTDLDAFSEATVADTSFVAMRARVHVSEDAALTAMFPAAKPGRATVTLRDGRGATRQVNSARGDFQNPYAEGEVRAKFRALAGRALSDRGVSRLEAAIDGVEGTAGLAAILMSLREGV</sequence>
<keyword evidence="5" id="KW-1185">Reference proteome</keyword>
<reference evidence="5" key="1">
    <citation type="journal article" date="2021" name="Syst. Appl. Microbiol.">
        <title>Roseomonas hellenica sp. nov., isolated from roots of wild-growing Alkanna tinctoria.</title>
        <authorList>
            <person name="Rat A."/>
            <person name="Naranjo H.D."/>
            <person name="Lebbe L."/>
            <person name="Cnockaert M."/>
            <person name="Krigas N."/>
            <person name="Grigoriadou K."/>
            <person name="Maloupa E."/>
            <person name="Willems A."/>
        </authorList>
    </citation>
    <scope>NUCLEOTIDE SEQUENCE [LARGE SCALE GENOMIC DNA]</scope>
    <source>
        <strain evidence="5">LMG 31159</strain>
    </source>
</reference>
<dbReference type="PANTHER" id="PTHR16943">
    <property type="entry name" value="2-METHYLCITRATE DEHYDRATASE-RELATED"/>
    <property type="match status" value="1"/>
</dbReference>
<dbReference type="EMBL" id="JAAEDI010000010">
    <property type="protein sequence ID" value="MBR0650083.1"/>
    <property type="molecule type" value="Genomic_DNA"/>
</dbReference>
<evidence type="ECO:0000313" key="5">
    <source>
        <dbReference type="Proteomes" id="UP000698752"/>
    </source>
</evidence>
<proteinExistence type="inferred from homology"/>
<comment type="caution">
    <text evidence="4">The sequence shown here is derived from an EMBL/GenBank/DDBJ whole genome shotgun (WGS) entry which is preliminary data.</text>
</comment>
<dbReference type="Gene3D" id="3.30.1330.120">
    <property type="entry name" value="2-methylcitrate dehydratase PrpD"/>
    <property type="match status" value="1"/>
</dbReference>
<dbReference type="InterPro" id="IPR005656">
    <property type="entry name" value="MmgE_PrpD"/>
</dbReference>
<dbReference type="InterPro" id="IPR042188">
    <property type="entry name" value="MmgE/PrpD_sf_2"/>
</dbReference>
<evidence type="ECO:0000313" key="4">
    <source>
        <dbReference type="EMBL" id="MBR0650083.1"/>
    </source>
</evidence>
<feature type="domain" description="MmgE/PrpD N-terminal" evidence="2">
    <location>
        <begin position="6"/>
        <end position="231"/>
    </location>
</feature>
<protein>
    <submittedName>
        <fullName evidence="4">MmgE/PrpD family protein</fullName>
    </submittedName>
</protein>
<dbReference type="SUPFAM" id="SSF103378">
    <property type="entry name" value="2-methylcitrate dehydratase PrpD"/>
    <property type="match status" value="1"/>
</dbReference>
<evidence type="ECO:0000256" key="1">
    <source>
        <dbReference type="ARBA" id="ARBA00006174"/>
    </source>
</evidence>
<organism evidence="4 5">
    <name type="scientific">Neoroseomonas terrae</name>
    <dbReference type="NCBI Taxonomy" id="424799"/>
    <lineage>
        <taxon>Bacteria</taxon>
        <taxon>Pseudomonadati</taxon>
        <taxon>Pseudomonadota</taxon>
        <taxon>Alphaproteobacteria</taxon>
        <taxon>Acetobacterales</taxon>
        <taxon>Acetobacteraceae</taxon>
        <taxon>Neoroseomonas</taxon>
    </lineage>
</organism>
<dbReference type="PANTHER" id="PTHR16943:SF8">
    <property type="entry name" value="2-METHYLCITRATE DEHYDRATASE"/>
    <property type="match status" value="1"/>
</dbReference>